<organism evidence="1 2">
    <name type="scientific">Kribbella soli</name>
    <dbReference type="NCBI Taxonomy" id="1124743"/>
    <lineage>
        <taxon>Bacteria</taxon>
        <taxon>Bacillati</taxon>
        <taxon>Actinomycetota</taxon>
        <taxon>Actinomycetes</taxon>
        <taxon>Propionibacteriales</taxon>
        <taxon>Kribbellaceae</taxon>
        <taxon>Kribbella</taxon>
    </lineage>
</organism>
<dbReference type="Proteomes" id="UP000292346">
    <property type="component" value="Unassembled WGS sequence"/>
</dbReference>
<evidence type="ECO:0000313" key="2">
    <source>
        <dbReference type="Proteomes" id="UP000292346"/>
    </source>
</evidence>
<accession>A0A4R0HMB7</accession>
<name>A0A4R0HMB7_9ACTN</name>
<proteinExistence type="predicted"/>
<evidence type="ECO:0000313" key="1">
    <source>
        <dbReference type="EMBL" id="TCC10332.1"/>
    </source>
</evidence>
<reference evidence="1 2" key="1">
    <citation type="submission" date="2019-02" db="EMBL/GenBank/DDBJ databases">
        <title>Kribbella capetownensis sp. nov. and Kribbella speibonae sp. nov., isolated from soil.</title>
        <authorList>
            <person name="Curtis S.M."/>
            <person name="Norton I."/>
            <person name="Everest G.J."/>
            <person name="Meyers P.R."/>
        </authorList>
    </citation>
    <scope>NUCLEOTIDE SEQUENCE [LARGE SCALE GENOMIC DNA]</scope>
    <source>
        <strain evidence="1 2">KCTC 29219</strain>
    </source>
</reference>
<sequence>MSGDDRTTASQYVDQARIRFNSLWGTISRTTAHDHRLPRLGPTRATQAVLLDFDGQSPHAIPAPDVSDELRAFI</sequence>
<gene>
    <name evidence="1" type="ORF">E0H45_03130</name>
</gene>
<dbReference type="AlphaFoldDB" id="A0A4R0HMB7"/>
<protein>
    <submittedName>
        <fullName evidence="1">Uncharacterized protein</fullName>
    </submittedName>
</protein>
<comment type="caution">
    <text evidence="1">The sequence shown here is derived from an EMBL/GenBank/DDBJ whole genome shotgun (WGS) entry which is preliminary data.</text>
</comment>
<keyword evidence="2" id="KW-1185">Reference proteome</keyword>
<dbReference type="EMBL" id="SJJZ01000001">
    <property type="protein sequence ID" value="TCC10332.1"/>
    <property type="molecule type" value="Genomic_DNA"/>
</dbReference>
<dbReference type="RefSeq" id="WP_131334746.1">
    <property type="nucleotide sequence ID" value="NZ_SJJZ01000001.1"/>
</dbReference>